<dbReference type="Proteomes" id="UP001305779">
    <property type="component" value="Unassembled WGS sequence"/>
</dbReference>
<comment type="caution">
    <text evidence="2">The sequence shown here is derived from an EMBL/GenBank/DDBJ whole genome shotgun (WGS) entry which is preliminary data.</text>
</comment>
<keyword evidence="3" id="KW-1185">Reference proteome</keyword>
<proteinExistence type="predicted"/>
<dbReference type="EMBL" id="JAXOVC010000002">
    <property type="protein sequence ID" value="KAK4504744.1"/>
    <property type="molecule type" value="Genomic_DNA"/>
</dbReference>
<dbReference type="PANTHER" id="PTHR40640:SF1">
    <property type="entry name" value="ANCHORED GLYCOPROTEIN, PUTATIVE (AFU_ORTHOLOGUE AFUA_8G04860)-RELATED"/>
    <property type="match status" value="1"/>
</dbReference>
<reference evidence="2 3" key="1">
    <citation type="journal article" date="2023" name="G3 (Bethesda)">
        <title>A chromosome-level genome assembly of Zasmidium syzygii isolated from banana leaves.</title>
        <authorList>
            <person name="van Westerhoven A.C."/>
            <person name="Mehrabi R."/>
            <person name="Talebi R."/>
            <person name="Steentjes M.B.F."/>
            <person name="Corcolon B."/>
            <person name="Chong P.A."/>
            <person name="Kema G.H.J."/>
            <person name="Seidl M.F."/>
        </authorList>
    </citation>
    <scope>NUCLEOTIDE SEQUENCE [LARGE SCALE GENOMIC DNA]</scope>
    <source>
        <strain evidence="2 3">P124</strain>
    </source>
</reference>
<evidence type="ECO:0000313" key="2">
    <source>
        <dbReference type="EMBL" id="KAK4504744.1"/>
    </source>
</evidence>
<evidence type="ECO:0000313" key="3">
    <source>
        <dbReference type="Proteomes" id="UP001305779"/>
    </source>
</evidence>
<gene>
    <name evidence="2" type="ORF">PRZ48_002706</name>
</gene>
<organism evidence="2 3">
    <name type="scientific">Zasmidium cellare</name>
    <name type="common">Wine cellar mold</name>
    <name type="synonym">Racodium cellare</name>
    <dbReference type="NCBI Taxonomy" id="395010"/>
    <lineage>
        <taxon>Eukaryota</taxon>
        <taxon>Fungi</taxon>
        <taxon>Dikarya</taxon>
        <taxon>Ascomycota</taxon>
        <taxon>Pezizomycotina</taxon>
        <taxon>Dothideomycetes</taxon>
        <taxon>Dothideomycetidae</taxon>
        <taxon>Mycosphaerellales</taxon>
        <taxon>Mycosphaerellaceae</taxon>
        <taxon>Zasmidium</taxon>
    </lineage>
</organism>
<keyword evidence="1" id="KW-0732">Signal</keyword>
<sequence length="85" mass="8793">MSSTLTLLTLATTTLAQTTTILTLPFYGYDLQPIVASILSANPSATTLSLACAPGTDASDCGLFPAQTLTVGPSTYNMFMGEGRL</sequence>
<feature type="signal peptide" evidence="1">
    <location>
        <begin position="1"/>
        <end position="16"/>
    </location>
</feature>
<evidence type="ECO:0000256" key="1">
    <source>
        <dbReference type="SAM" id="SignalP"/>
    </source>
</evidence>
<accession>A0ABR0ESZ5</accession>
<feature type="chain" id="PRO_5047127697" evidence="1">
    <location>
        <begin position="17"/>
        <end position="85"/>
    </location>
</feature>
<protein>
    <submittedName>
        <fullName evidence="2">Uncharacterized protein</fullName>
    </submittedName>
</protein>
<dbReference type="PANTHER" id="PTHR40640">
    <property type="entry name" value="ANCHORED GLYCOPROTEIN, PUTATIVE (AFU_ORTHOLOGUE AFUA_8G04860)-RELATED"/>
    <property type="match status" value="1"/>
</dbReference>
<name>A0ABR0ESZ5_ZASCE</name>